<evidence type="ECO:0000256" key="4">
    <source>
        <dbReference type="ARBA" id="ARBA00022692"/>
    </source>
</evidence>
<evidence type="ECO:0000256" key="7">
    <source>
        <dbReference type="SAM" id="Phobius"/>
    </source>
</evidence>
<comment type="similarity">
    <text evidence="2">Belongs to the EamA transporter family.</text>
</comment>
<keyword evidence="4 7" id="KW-0812">Transmembrane</keyword>
<protein>
    <recommendedName>
        <fullName evidence="8">EamA domain-containing protein</fullName>
    </recommendedName>
</protein>
<keyword evidence="3" id="KW-1003">Cell membrane</keyword>
<keyword evidence="5 7" id="KW-1133">Transmembrane helix</keyword>
<evidence type="ECO:0000259" key="8">
    <source>
        <dbReference type="Pfam" id="PF00892"/>
    </source>
</evidence>
<keyword evidence="10" id="KW-1185">Reference proteome</keyword>
<dbReference type="PANTHER" id="PTHR32322:SF18">
    <property type="entry name" value="S-ADENOSYLMETHIONINE_S-ADENOSYLHOMOCYSTEINE TRANSPORTER"/>
    <property type="match status" value="1"/>
</dbReference>
<gene>
    <name evidence="9" type="ORF">IV73_GL001158</name>
</gene>
<evidence type="ECO:0000256" key="2">
    <source>
        <dbReference type="ARBA" id="ARBA00007362"/>
    </source>
</evidence>
<feature type="transmembrane region" description="Helical" evidence="7">
    <location>
        <begin position="131"/>
        <end position="154"/>
    </location>
</feature>
<keyword evidence="6 7" id="KW-0472">Membrane</keyword>
<organism evidence="9 10">
    <name type="scientific">Weissella kandleri</name>
    <dbReference type="NCBI Taxonomy" id="1616"/>
    <lineage>
        <taxon>Bacteria</taxon>
        <taxon>Bacillati</taxon>
        <taxon>Bacillota</taxon>
        <taxon>Bacilli</taxon>
        <taxon>Lactobacillales</taxon>
        <taxon>Lactobacillaceae</taxon>
        <taxon>Weissella</taxon>
    </lineage>
</organism>
<dbReference type="InterPro" id="IPR037185">
    <property type="entry name" value="EmrE-like"/>
</dbReference>
<dbReference type="InterPro" id="IPR000620">
    <property type="entry name" value="EamA_dom"/>
</dbReference>
<dbReference type="AlphaFoldDB" id="A0A0R2JBT7"/>
<evidence type="ECO:0000313" key="10">
    <source>
        <dbReference type="Proteomes" id="UP000051655"/>
    </source>
</evidence>
<feature type="transmembrane region" description="Helical" evidence="7">
    <location>
        <begin position="48"/>
        <end position="67"/>
    </location>
</feature>
<evidence type="ECO:0000256" key="5">
    <source>
        <dbReference type="ARBA" id="ARBA00022989"/>
    </source>
</evidence>
<name>A0A0R2JBT7_9LACO</name>
<proteinExistence type="inferred from homology"/>
<evidence type="ECO:0000256" key="6">
    <source>
        <dbReference type="ARBA" id="ARBA00023136"/>
    </source>
</evidence>
<dbReference type="InterPro" id="IPR050638">
    <property type="entry name" value="AA-Vitamin_Transporters"/>
</dbReference>
<reference evidence="9 10" key="1">
    <citation type="journal article" date="2015" name="Genome Announc.">
        <title>Expanding the biotechnology potential of lactobacilli through comparative genomics of 213 strains and associated genera.</title>
        <authorList>
            <person name="Sun Z."/>
            <person name="Harris H.M."/>
            <person name="McCann A."/>
            <person name="Guo C."/>
            <person name="Argimon S."/>
            <person name="Zhang W."/>
            <person name="Yang X."/>
            <person name="Jeffery I.B."/>
            <person name="Cooney J.C."/>
            <person name="Kagawa T.F."/>
            <person name="Liu W."/>
            <person name="Song Y."/>
            <person name="Salvetti E."/>
            <person name="Wrobel A."/>
            <person name="Rasinkangas P."/>
            <person name="Parkhill J."/>
            <person name="Rea M.C."/>
            <person name="O'Sullivan O."/>
            <person name="Ritari J."/>
            <person name="Douillard F.P."/>
            <person name="Paul Ross R."/>
            <person name="Yang R."/>
            <person name="Briner A.E."/>
            <person name="Felis G.E."/>
            <person name="de Vos W.M."/>
            <person name="Barrangou R."/>
            <person name="Klaenhammer T.R."/>
            <person name="Caufield P.W."/>
            <person name="Cui Y."/>
            <person name="Zhang H."/>
            <person name="O'Toole P.W."/>
        </authorList>
    </citation>
    <scope>NUCLEOTIDE SEQUENCE [LARGE SCALE GENOMIC DNA]</scope>
    <source>
        <strain evidence="9 10">DSM 20593</strain>
    </source>
</reference>
<dbReference type="PANTHER" id="PTHR32322">
    <property type="entry name" value="INNER MEMBRANE TRANSPORTER"/>
    <property type="match status" value="1"/>
</dbReference>
<dbReference type="Proteomes" id="UP000051655">
    <property type="component" value="Unassembled WGS sequence"/>
</dbReference>
<dbReference type="SUPFAM" id="SSF103481">
    <property type="entry name" value="Multidrug resistance efflux transporter EmrE"/>
    <property type="match status" value="2"/>
</dbReference>
<sequence>MFSIQYAYIMAIHFGNAATATVLQFTNPIMIVIFLALVNRRWPRHQDVISIFMAVIGTFLLATHGHIGELAMSNLALAWGLITAVATVFYTLLPQKLIDEFGSVSVSGWAMFIAGIFANFIHPVWQNVPTFTPQISSLLIFSIVLGTAFAYMIFIQSLAWISPTTASTLGAIEPLIATILTVAFFHVDFGWIDFLGALLIISTVFIQALKPKDQLENKFK</sequence>
<evidence type="ECO:0000256" key="3">
    <source>
        <dbReference type="ARBA" id="ARBA00022475"/>
    </source>
</evidence>
<feature type="transmembrane region" description="Helical" evidence="7">
    <location>
        <begin position="6"/>
        <end position="36"/>
    </location>
</feature>
<dbReference type="Pfam" id="PF00892">
    <property type="entry name" value="EamA"/>
    <property type="match status" value="2"/>
</dbReference>
<dbReference type="STRING" id="1616.IV73_GL001158"/>
<feature type="transmembrane region" description="Helical" evidence="7">
    <location>
        <begin position="73"/>
        <end position="93"/>
    </location>
</feature>
<evidence type="ECO:0000256" key="1">
    <source>
        <dbReference type="ARBA" id="ARBA00004651"/>
    </source>
</evidence>
<dbReference type="GO" id="GO:0005886">
    <property type="term" value="C:plasma membrane"/>
    <property type="evidence" value="ECO:0007669"/>
    <property type="project" value="UniProtKB-SubCell"/>
</dbReference>
<feature type="domain" description="EamA" evidence="8">
    <location>
        <begin position="5"/>
        <end position="62"/>
    </location>
</feature>
<dbReference type="PATRIC" id="fig|1616.3.peg.1191"/>
<comment type="caution">
    <text evidence="9">The sequence shown here is derived from an EMBL/GenBank/DDBJ whole genome shotgun (WGS) entry which is preliminary data.</text>
</comment>
<evidence type="ECO:0000313" key="9">
    <source>
        <dbReference type="EMBL" id="KRN74750.1"/>
    </source>
</evidence>
<dbReference type="EMBL" id="JQBP01000006">
    <property type="protein sequence ID" value="KRN74750.1"/>
    <property type="molecule type" value="Genomic_DNA"/>
</dbReference>
<comment type="subcellular location">
    <subcellularLocation>
        <location evidence="1">Cell membrane</location>
        <topology evidence="1">Multi-pass membrane protein</topology>
    </subcellularLocation>
</comment>
<feature type="transmembrane region" description="Helical" evidence="7">
    <location>
        <begin position="105"/>
        <end position="125"/>
    </location>
</feature>
<feature type="domain" description="EamA" evidence="8">
    <location>
        <begin position="76"/>
        <end position="206"/>
    </location>
</feature>
<feature type="transmembrane region" description="Helical" evidence="7">
    <location>
        <begin position="191"/>
        <end position="209"/>
    </location>
</feature>
<accession>A0A0R2JBT7</accession>